<keyword evidence="3" id="KW-0675">Receptor</keyword>
<feature type="signal peptide" evidence="2">
    <location>
        <begin position="1"/>
        <end position="19"/>
    </location>
</feature>
<gene>
    <name evidence="3" type="ORF">PIGHUM_04422</name>
</gene>
<dbReference type="AlphaFoldDB" id="A0A3P4B7R3"/>
<dbReference type="Pfam" id="PF03401">
    <property type="entry name" value="TctC"/>
    <property type="match status" value="1"/>
</dbReference>
<protein>
    <submittedName>
        <fullName evidence="3">Tripartite tricarboxylate transporter family receptor</fullName>
    </submittedName>
</protein>
<keyword evidence="4" id="KW-1185">Reference proteome</keyword>
<organism evidence="3 4">
    <name type="scientific">Pigmentiphaga humi</name>
    <dbReference type="NCBI Taxonomy" id="2478468"/>
    <lineage>
        <taxon>Bacteria</taxon>
        <taxon>Pseudomonadati</taxon>
        <taxon>Pseudomonadota</taxon>
        <taxon>Betaproteobacteria</taxon>
        <taxon>Burkholderiales</taxon>
        <taxon>Alcaligenaceae</taxon>
        <taxon>Pigmentiphaga</taxon>
    </lineage>
</organism>
<dbReference type="SUPFAM" id="SSF53850">
    <property type="entry name" value="Periplasmic binding protein-like II"/>
    <property type="match status" value="1"/>
</dbReference>
<accession>A0A3P4B7R3</accession>
<name>A0A3P4B7R3_9BURK</name>
<dbReference type="OrthoDB" id="8678477at2"/>
<keyword evidence="2" id="KW-0732">Signal</keyword>
<evidence type="ECO:0000313" key="3">
    <source>
        <dbReference type="EMBL" id="VCU72323.1"/>
    </source>
</evidence>
<dbReference type="EMBL" id="UWPJ01000039">
    <property type="protein sequence ID" value="VCU72323.1"/>
    <property type="molecule type" value="Genomic_DNA"/>
</dbReference>
<dbReference type="InterPro" id="IPR042100">
    <property type="entry name" value="Bug_dom1"/>
</dbReference>
<reference evidence="3 4" key="1">
    <citation type="submission" date="2018-10" db="EMBL/GenBank/DDBJ databases">
        <authorList>
            <person name="Criscuolo A."/>
        </authorList>
    </citation>
    <scope>NUCLEOTIDE SEQUENCE [LARGE SCALE GENOMIC DNA]</scope>
    <source>
        <strain evidence="3">DnA1</strain>
    </source>
</reference>
<comment type="similarity">
    <text evidence="1">Belongs to the UPF0065 (bug) family.</text>
</comment>
<dbReference type="PIRSF" id="PIRSF017082">
    <property type="entry name" value="YflP"/>
    <property type="match status" value="1"/>
</dbReference>
<dbReference type="PANTHER" id="PTHR42928:SF5">
    <property type="entry name" value="BLR1237 PROTEIN"/>
    <property type="match status" value="1"/>
</dbReference>
<evidence type="ECO:0000256" key="1">
    <source>
        <dbReference type="ARBA" id="ARBA00006987"/>
    </source>
</evidence>
<proteinExistence type="inferred from homology"/>
<evidence type="ECO:0000256" key="2">
    <source>
        <dbReference type="SAM" id="SignalP"/>
    </source>
</evidence>
<evidence type="ECO:0000313" key="4">
    <source>
        <dbReference type="Proteomes" id="UP000277294"/>
    </source>
</evidence>
<dbReference type="RefSeq" id="WP_124081903.1">
    <property type="nucleotide sequence ID" value="NZ_UWPJ01000039.1"/>
</dbReference>
<feature type="chain" id="PRO_5017939959" evidence="2">
    <location>
        <begin position="20"/>
        <end position="321"/>
    </location>
</feature>
<dbReference type="Gene3D" id="3.40.190.10">
    <property type="entry name" value="Periplasmic binding protein-like II"/>
    <property type="match status" value="1"/>
</dbReference>
<dbReference type="Gene3D" id="3.40.190.150">
    <property type="entry name" value="Bordetella uptake gene, domain 1"/>
    <property type="match status" value="1"/>
</dbReference>
<dbReference type="Proteomes" id="UP000277294">
    <property type="component" value="Unassembled WGS sequence"/>
</dbReference>
<dbReference type="PANTHER" id="PTHR42928">
    <property type="entry name" value="TRICARBOXYLATE-BINDING PROTEIN"/>
    <property type="match status" value="1"/>
</dbReference>
<dbReference type="InterPro" id="IPR005064">
    <property type="entry name" value="BUG"/>
</dbReference>
<sequence length="321" mass="33542">MRHALFAMAAAVAAAPAHAQPQAFPAPVVTMVVPTSAGTSSDIVARALSTRLSGKWNNSVVVDNKTGASGSIGIGYAGKAAPDGNTILIVTNTISMLGAINKNLPWTPGDFAPVALMGRTVTALVVNADLPVSNVKELVALAQSKPGQINYATPGVGTPHHLYTELFKLITKTDIAHVPYKATAGATVDIAGGRAQVGFFPLNSVMSLVNAKKIKILATAGDERTPQAPDAPTFKEAGIADVHASSWIGIFVPKNTPQAVVDRLDRDIRSVMADKTFQEELQRQEVAPNTKLGGPAELGSLLASDIARWKDVVEKAGITEQ</sequence>